<evidence type="ECO:0008006" key="4">
    <source>
        <dbReference type="Google" id="ProtNLM"/>
    </source>
</evidence>
<name>A0A0D1DZ06_MYCMD</name>
<evidence type="ECO:0000256" key="1">
    <source>
        <dbReference type="ARBA" id="ARBA00022801"/>
    </source>
</evidence>
<dbReference type="InterPro" id="IPR051540">
    <property type="entry name" value="S-2-haloacid_dehalogenase"/>
</dbReference>
<dbReference type="KEGG" id="uma:UMAG_02622"/>
<dbReference type="VEuPathDB" id="FungiDB:UMAG_02622"/>
<dbReference type="SFLD" id="SFLDS00003">
    <property type="entry name" value="Haloacid_Dehalogenase"/>
    <property type="match status" value="1"/>
</dbReference>
<sequence>MSSEGSSIMDRVEVLYFDVFGTVVDYVDTVTKALRWEIANTAIADASVLQALQQDYDWRYFTLMWRQQYKLETKRLADIGNPDKVTVDQMHMNALNRLIADLPLAPGKESSRAVAHHATKAVSKALDQAWTQDVRERLNFTWHLLEPWADSVAGLQALKAHFKLGTLTNGNLNLMVDMAKHANLAWDFVLTADMMGSFKPDPLMYRKAMQLFDIQLEADAHKACMVAAHLYDLEAAKACGMTTVFISSRPTEDQLPAEGKPGYVDLVVADLLELAQFIR</sequence>
<dbReference type="InterPro" id="IPR023214">
    <property type="entry name" value="HAD_sf"/>
</dbReference>
<dbReference type="NCBIfam" id="TIGR01493">
    <property type="entry name" value="HAD-SF-IA-v2"/>
    <property type="match status" value="1"/>
</dbReference>
<keyword evidence="1" id="KW-0378">Hydrolase</keyword>
<dbReference type="STRING" id="237631.A0A0D1DZ06"/>
<dbReference type="Proteomes" id="UP000000561">
    <property type="component" value="Chromosome 6"/>
</dbReference>
<dbReference type="SUPFAM" id="SSF56784">
    <property type="entry name" value="HAD-like"/>
    <property type="match status" value="1"/>
</dbReference>
<evidence type="ECO:0000313" key="2">
    <source>
        <dbReference type="EMBL" id="KIS69279.1"/>
    </source>
</evidence>
<dbReference type="InterPro" id="IPR006439">
    <property type="entry name" value="HAD-SF_hydro_IA"/>
</dbReference>
<reference evidence="2 3" key="1">
    <citation type="journal article" date="2006" name="Nature">
        <title>Insights from the genome of the biotrophic fungal plant pathogen Ustilago maydis.</title>
        <authorList>
            <person name="Kamper J."/>
            <person name="Kahmann R."/>
            <person name="Bolker M."/>
            <person name="Ma L.J."/>
            <person name="Brefort T."/>
            <person name="Saville B.J."/>
            <person name="Banuett F."/>
            <person name="Kronstad J.W."/>
            <person name="Gold S.E."/>
            <person name="Muller O."/>
            <person name="Perlin M.H."/>
            <person name="Wosten H.A."/>
            <person name="de Vries R."/>
            <person name="Ruiz-Herrera J."/>
            <person name="Reynaga-Pena C.G."/>
            <person name="Snetselaar K."/>
            <person name="McCann M."/>
            <person name="Perez-Martin J."/>
            <person name="Feldbrugge M."/>
            <person name="Basse C.W."/>
            <person name="Steinberg G."/>
            <person name="Ibeas J.I."/>
            <person name="Holloman W."/>
            <person name="Guzman P."/>
            <person name="Farman M."/>
            <person name="Stajich J.E."/>
            <person name="Sentandreu R."/>
            <person name="Gonzalez-Prieto J.M."/>
            <person name="Kennell J.C."/>
            <person name="Molina L."/>
            <person name="Schirawski J."/>
            <person name="Mendoza-Mendoza A."/>
            <person name="Greilinger D."/>
            <person name="Munch K."/>
            <person name="Rossel N."/>
            <person name="Scherer M."/>
            <person name="Vranes M."/>
            <person name="Ladendorf O."/>
            <person name="Vincon V."/>
            <person name="Fuchs U."/>
            <person name="Sandrock B."/>
            <person name="Meng S."/>
            <person name="Ho E.C."/>
            <person name="Cahill M.J."/>
            <person name="Boyce K.J."/>
            <person name="Klose J."/>
            <person name="Klosterman S.J."/>
            <person name="Deelstra H.J."/>
            <person name="Ortiz-Castellanos L."/>
            <person name="Li W."/>
            <person name="Sanchez-Alonso P."/>
            <person name="Schreier P.H."/>
            <person name="Hauser-Hahn I."/>
            <person name="Vaupel M."/>
            <person name="Koopmann E."/>
            <person name="Friedrich G."/>
            <person name="Voss H."/>
            <person name="Schluter T."/>
            <person name="Margolis J."/>
            <person name="Platt D."/>
            <person name="Swimmer C."/>
            <person name="Gnirke A."/>
            <person name="Chen F."/>
            <person name="Vysotskaia V."/>
            <person name="Mannhaupt G."/>
            <person name="Guldener U."/>
            <person name="Munsterkotter M."/>
            <person name="Haase D."/>
            <person name="Oesterheld M."/>
            <person name="Mewes H.W."/>
            <person name="Mauceli E.W."/>
            <person name="DeCaprio D."/>
            <person name="Wade C.M."/>
            <person name="Butler J."/>
            <person name="Young S."/>
            <person name="Jaffe D.B."/>
            <person name="Calvo S."/>
            <person name="Nusbaum C."/>
            <person name="Galagan J."/>
            <person name="Birren B.W."/>
        </authorList>
    </citation>
    <scope>NUCLEOTIDE SEQUENCE [LARGE SCALE GENOMIC DNA]</scope>
    <source>
        <strain evidence="3">DSM 14603 / FGSC 9021 / UM521</strain>
    </source>
</reference>
<evidence type="ECO:0000313" key="3">
    <source>
        <dbReference type="Proteomes" id="UP000000561"/>
    </source>
</evidence>
<dbReference type="OrthoDB" id="2363873at2759"/>
<dbReference type="PANTHER" id="PTHR43316">
    <property type="entry name" value="HYDROLASE, HALOACID DELAHOGENASE-RELATED"/>
    <property type="match status" value="1"/>
</dbReference>
<accession>A0A0D1DZ06</accession>
<gene>
    <name evidence="2" type="ORF">UMAG_02622</name>
</gene>
<organism evidence="2 3">
    <name type="scientific">Mycosarcoma maydis</name>
    <name type="common">Corn smut fungus</name>
    <name type="synonym">Ustilago maydis</name>
    <dbReference type="NCBI Taxonomy" id="5270"/>
    <lineage>
        <taxon>Eukaryota</taxon>
        <taxon>Fungi</taxon>
        <taxon>Dikarya</taxon>
        <taxon>Basidiomycota</taxon>
        <taxon>Ustilaginomycotina</taxon>
        <taxon>Ustilaginomycetes</taxon>
        <taxon>Ustilaginales</taxon>
        <taxon>Ustilaginaceae</taxon>
        <taxon>Mycosarcoma</taxon>
    </lineage>
</organism>
<protein>
    <recommendedName>
        <fullName evidence="4">Haloacid dehalogenase, type II</fullName>
    </recommendedName>
</protein>
<proteinExistence type="predicted"/>
<dbReference type="InParanoid" id="A0A0D1DZ06"/>
<dbReference type="Pfam" id="PF00702">
    <property type="entry name" value="Hydrolase"/>
    <property type="match status" value="1"/>
</dbReference>
<dbReference type="SFLD" id="SFLDG01129">
    <property type="entry name" value="C1.5:_HAD__Beta-PGM__Phosphata"/>
    <property type="match status" value="1"/>
</dbReference>
<dbReference type="Gene3D" id="1.10.150.240">
    <property type="entry name" value="Putative phosphatase, domain 2"/>
    <property type="match status" value="1"/>
</dbReference>
<keyword evidence="3" id="KW-1185">Reference proteome</keyword>
<dbReference type="RefSeq" id="XP_011389019.1">
    <property type="nucleotide sequence ID" value="XM_011390717.1"/>
</dbReference>
<dbReference type="eggNOG" id="ENOG502S19E">
    <property type="taxonomic scope" value="Eukaryota"/>
</dbReference>
<dbReference type="InterPro" id="IPR023198">
    <property type="entry name" value="PGP-like_dom2"/>
</dbReference>
<dbReference type="OMA" id="WHRLNPW"/>
<dbReference type="PANTHER" id="PTHR43316:SF3">
    <property type="entry name" value="HALOACID DEHALOGENASE, TYPE II (AFU_ORTHOLOGUE AFUA_2G07750)-RELATED"/>
    <property type="match status" value="1"/>
</dbReference>
<dbReference type="InterPro" id="IPR036412">
    <property type="entry name" value="HAD-like_sf"/>
</dbReference>
<dbReference type="AlphaFoldDB" id="A0A0D1DZ06"/>
<dbReference type="EMBL" id="CM003145">
    <property type="protein sequence ID" value="KIS69279.1"/>
    <property type="molecule type" value="Genomic_DNA"/>
</dbReference>
<dbReference type="GeneID" id="23563329"/>
<dbReference type="GO" id="GO:0016791">
    <property type="term" value="F:phosphatase activity"/>
    <property type="evidence" value="ECO:0000318"/>
    <property type="project" value="GO_Central"/>
</dbReference>
<dbReference type="Gene3D" id="3.40.50.1000">
    <property type="entry name" value="HAD superfamily/HAD-like"/>
    <property type="match status" value="1"/>
</dbReference>